<keyword evidence="2" id="KW-0328">Glycosyltransferase</keyword>
<keyword evidence="2" id="KW-0464">Manganese</keyword>
<sequence>MHMHKTIVQHVAYISDVAFEADPLAVTTRFDALSSDTVPAKKSLRVVWQQLPQCRRLVNMVSLIHRHTTNQRLHIHCLAVVARVLLLAPLVSLCVYIYMFFGSDIARLDPRNILVVPRITNSNMASVDTTMVFHREATWNYRHLGRGINVGQSKVGPRGMSRDDVNEENVLREPARELVDADLSTFTNRLTNVTTNGERGRGVTVRPEELSVAERTEYERGWRLTGYNQFGHEHVEIVEELGTPLDTYVTSLKKVTLVRNARREGLIRSRLRGAVPATGTVLVFLDSHCECWLEPMLARIADNDTNVPVPVIESISDKTFEYMHGAGVSYVGGFTWDLLFTWIQAPRSTAGHRRSPVDPVSNGGGMEARVVETLELSFKVWMCGGTMEFIPCSHVGHVFRSKSPYTWVKNSLRKNLVRLAEVWMDEYRQFYYDTFNSDLKLQCRTFDWYVRHIYPQLFVPRDAQASGENNTIRHVASKNCLDFTAGGTLLGMDECTGKDSQSWSWKRHLLPPSARPIPAPQTK</sequence>
<keyword evidence="2" id="KW-0472">Membrane</keyword>
<dbReference type="PANTHER" id="PTHR11675">
    <property type="entry name" value="N-ACETYLGALACTOSAMINYLTRANSFERASE"/>
    <property type="match status" value="1"/>
</dbReference>
<comment type="subcellular location">
    <subcellularLocation>
        <location evidence="2">Golgi apparatus membrane</location>
        <topology evidence="2">Single-pass type II membrane protein</topology>
    </subcellularLocation>
</comment>
<dbReference type="AlphaFoldDB" id="A0AAD9NQK5"/>
<evidence type="ECO:0000259" key="3">
    <source>
        <dbReference type="Pfam" id="PF00535"/>
    </source>
</evidence>
<dbReference type="Pfam" id="PF00535">
    <property type="entry name" value="Glycos_transf_2"/>
    <property type="match status" value="1"/>
</dbReference>
<keyword evidence="2" id="KW-0812">Transmembrane</keyword>
<proteinExistence type="inferred from homology"/>
<keyword evidence="2" id="KW-0808">Transferase</keyword>
<dbReference type="GO" id="GO:0000139">
    <property type="term" value="C:Golgi membrane"/>
    <property type="evidence" value="ECO:0007669"/>
    <property type="project" value="UniProtKB-SubCell"/>
</dbReference>
<dbReference type="InterPro" id="IPR001173">
    <property type="entry name" value="Glyco_trans_2-like"/>
</dbReference>
<keyword evidence="2" id="KW-1133">Transmembrane helix</keyword>
<organism evidence="4 5">
    <name type="scientific">Ridgeia piscesae</name>
    <name type="common">Tubeworm</name>
    <dbReference type="NCBI Taxonomy" id="27915"/>
    <lineage>
        <taxon>Eukaryota</taxon>
        <taxon>Metazoa</taxon>
        <taxon>Spiralia</taxon>
        <taxon>Lophotrochozoa</taxon>
        <taxon>Annelida</taxon>
        <taxon>Polychaeta</taxon>
        <taxon>Sedentaria</taxon>
        <taxon>Canalipalpata</taxon>
        <taxon>Sabellida</taxon>
        <taxon>Siboglinidae</taxon>
        <taxon>Ridgeia</taxon>
    </lineage>
</organism>
<dbReference type="Proteomes" id="UP001209878">
    <property type="component" value="Unassembled WGS sequence"/>
</dbReference>
<dbReference type="Gene3D" id="3.90.550.10">
    <property type="entry name" value="Spore Coat Polysaccharide Biosynthesis Protein SpsA, Chain A"/>
    <property type="match status" value="1"/>
</dbReference>
<gene>
    <name evidence="4" type="ORF">NP493_704g00021</name>
</gene>
<dbReference type="EMBL" id="JAODUO010000704">
    <property type="protein sequence ID" value="KAK2175824.1"/>
    <property type="molecule type" value="Genomic_DNA"/>
</dbReference>
<dbReference type="SUPFAM" id="SSF53448">
    <property type="entry name" value="Nucleotide-diphospho-sugar transferases"/>
    <property type="match status" value="1"/>
</dbReference>
<protein>
    <recommendedName>
        <fullName evidence="2">Polypeptide N-acetylgalactosaminyltransferase</fullName>
        <ecNumber evidence="2">2.4.1.-</ecNumber>
    </recommendedName>
    <alternativeName>
        <fullName evidence="2">Protein-UDP acetylgalactosaminyltransferase</fullName>
    </alternativeName>
</protein>
<accession>A0AAD9NQK5</accession>
<dbReference type="EC" id="2.4.1.-" evidence="2"/>
<dbReference type="GO" id="GO:0006493">
    <property type="term" value="P:protein O-linked glycosylation"/>
    <property type="evidence" value="ECO:0007669"/>
    <property type="project" value="TreeGrafter"/>
</dbReference>
<dbReference type="PANTHER" id="PTHR11675:SF131">
    <property type="entry name" value="POLYPEPTIDE N-ACETYLGALACTOSAMINYLTRANSFERASE 9-RELATED"/>
    <property type="match status" value="1"/>
</dbReference>
<comment type="similarity">
    <text evidence="2">Belongs to the glycosyltransferase 2 family. GalNAc-T subfamily.</text>
</comment>
<evidence type="ECO:0000256" key="1">
    <source>
        <dbReference type="ARBA" id="ARBA00023157"/>
    </source>
</evidence>
<dbReference type="InterPro" id="IPR029044">
    <property type="entry name" value="Nucleotide-diphossugar_trans"/>
</dbReference>
<keyword evidence="5" id="KW-1185">Reference proteome</keyword>
<keyword evidence="1 2" id="KW-1015">Disulfide bond</keyword>
<dbReference type="Gene3D" id="2.80.10.50">
    <property type="match status" value="1"/>
</dbReference>
<evidence type="ECO:0000313" key="5">
    <source>
        <dbReference type="Proteomes" id="UP001209878"/>
    </source>
</evidence>
<feature type="domain" description="Glycosyltransferase 2-like" evidence="3">
    <location>
        <begin position="244"/>
        <end position="326"/>
    </location>
</feature>
<dbReference type="SUPFAM" id="SSF50370">
    <property type="entry name" value="Ricin B-like lectins"/>
    <property type="match status" value="1"/>
</dbReference>
<keyword evidence="2" id="KW-0430">Lectin</keyword>
<comment type="caution">
    <text evidence="4">The sequence shown here is derived from an EMBL/GenBank/DDBJ whole genome shotgun (WGS) entry which is preliminary data.</text>
</comment>
<feature type="transmembrane region" description="Helical" evidence="2">
    <location>
        <begin position="75"/>
        <end position="101"/>
    </location>
</feature>
<evidence type="ECO:0000256" key="2">
    <source>
        <dbReference type="RuleBase" id="RU361242"/>
    </source>
</evidence>
<dbReference type="InterPro" id="IPR035992">
    <property type="entry name" value="Ricin_B-like_lectins"/>
</dbReference>
<evidence type="ECO:0000313" key="4">
    <source>
        <dbReference type="EMBL" id="KAK2175824.1"/>
    </source>
</evidence>
<dbReference type="GO" id="GO:0030246">
    <property type="term" value="F:carbohydrate binding"/>
    <property type="evidence" value="ECO:0007669"/>
    <property type="project" value="UniProtKB-KW"/>
</dbReference>
<keyword evidence="2" id="KW-0333">Golgi apparatus</keyword>
<dbReference type="GO" id="GO:0004653">
    <property type="term" value="F:polypeptide N-acetylgalactosaminyltransferase activity"/>
    <property type="evidence" value="ECO:0007669"/>
    <property type="project" value="TreeGrafter"/>
</dbReference>
<name>A0AAD9NQK5_RIDPI</name>
<reference evidence="4" key="1">
    <citation type="journal article" date="2023" name="Mol. Biol. Evol.">
        <title>Third-Generation Sequencing Reveals the Adaptive Role of the Epigenome in Three Deep-Sea Polychaetes.</title>
        <authorList>
            <person name="Perez M."/>
            <person name="Aroh O."/>
            <person name="Sun Y."/>
            <person name="Lan Y."/>
            <person name="Juniper S.K."/>
            <person name="Young C.R."/>
            <person name="Angers B."/>
            <person name="Qian P.Y."/>
        </authorList>
    </citation>
    <scope>NUCLEOTIDE SEQUENCE</scope>
    <source>
        <strain evidence="4">R07B-5</strain>
    </source>
</reference>
<comment type="pathway">
    <text evidence="2">Protein modification; protein glycosylation.</text>
</comment>
<comment type="cofactor">
    <cofactor evidence="2">
        <name>Mn(2+)</name>
        <dbReference type="ChEBI" id="CHEBI:29035"/>
    </cofactor>
</comment>